<dbReference type="Proteomes" id="UP001172055">
    <property type="component" value="Unassembled WGS sequence"/>
</dbReference>
<organism evidence="1 2">
    <name type="scientific">Planococcus shixiaomingii</name>
    <dbReference type="NCBI Taxonomy" id="3058393"/>
    <lineage>
        <taxon>Bacteria</taxon>
        <taxon>Bacillati</taxon>
        <taxon>Bacillota</taxon>
        <taxon>Bacilli</taxon>
        <taxon>Bacillales</taxon>
        <taxon>Caryophanaceae</taxon>
        <taxon>Planococcus</taxon>
    </lineage>
</organism>
<evidence type="ECO:0000313" key="2">
    <source>
        <dbReference type="Proteomes" id="UP001172055"/>
    </source>
</evidence>
<comment type="caution">
    <text evidence="1">The sequence shown here is derived from an EMBL/GenBank/DDBJ whole genome shotgun (WGS) entry which is preliminary data.</text>
</comment>
<proteinExistence type="predicted"/>
<sequence>MERVNAVKKTIIVDDISSIKHNHFTLLSNKRIIKDHPFIIKKAPDGSSYHFDKEDLEKMSKYEKDLAPHEETDPLSKREYILKMKKEFYHLIRSGEMDTILSRLYELEDRTVQLKWAGPIEYKFKV</sequence>
<keyword evidence="2" id="KW-1185">Reference proteome</keyword>
<protein>
    <submittedName>
        <fullName evidence="1">Uncharacterized protein</fullName>
    </submittedName>
</protein>
<reference evidence="1 2" key="1">
    <citation type="submission" date="2023-06" db="EMBL/GenBank/DDBJ databases">
        <title>Novel species in genus Planococcus.</title>
        <authorList>
            <person name="Ning S."/>
        </authorList>
    </citation>
    <scope>NUCLEOTIDE SEQUENCE [LARGE SCALE GENOMIC DNA]</scope>
    <source>
        <strain evidence="1 2">N028</strain>
    </source>
</reference>
<gene>
    <name evidence="1" type="ORF">QWY14_13455</name>
</gene>
<evidence type="ECO:0000313" key="1">
    <source>
        <dbReference type="EMBL" id="MDN7242814.1"/>
    </source>
</evidence>
<accession>A0ABT8N4K0</accession>
<name>A0ABT8N4K0_9BACL</name>
<dbReference type="EMBL" id="JAUJWV010000002">
    <property type="protein sequence ID" value="MDN7242814.1"/>
    <property type="molecule type" value="Genomic_DNA"/>
</dbReference>